<dbReference type="PANTHER" id="PTHR46093">
    <property type="entry name" value="ACYL-COA-BINDING DOMAIN-CONTAINING PROTEIN 5"/>
    <property type="match status" value="1"/>
</dbReference>
<evidence type="ECO:0000313" key="4">
    <source>
        <dbReference type="EMBL" id="KAG8468996.1"/>
    </source>
</evidence>
<dbReference type="AlphaFoldDB" id="A0A8J6CFD3"/>
<dbReference type="OrthoDB" id="10251809at2759"/>
<dbReference type="SUPFAM" id="SSF48452">
    <property type="entry name" value="TPR-like"/>
    <property type="match status" value="1"/>
</dbReference>
<name>A0A8J6CFD3_DIALT</name>
<dbReference type="EMBL" id="JAGTXO010000003">
    <property type="protein sequence ID" value="KAG8468996.1"/>
    <property type="molecule type" value="Genomic_DNA"/>
</dbReference>
<protein>
    <submittedName>
        <fullName evidence="4">Uncharacterized protein</fullName>
    </submittedName>
</protein>
<keyword evidence="1" id="KW-0880">Kelch repeat</keyword>
<dbReference type="InterPro" id="IPR011990">
    <property type="entry name" value="TPR-like_helical_dom_sf"/>
</dbReference>
<evidence type="ECO:0000256" key="1">
    <source>
        <dbReference type="ARBA" id="ARBA00022441"/>
    </source>
</evidence>
<keyword evidence="2" id="KW-0677">Repeat</keyword>
<proteinExistence type="predicted"/>
<dbReference type="Gene3D" id="2.120.10.80">
    <property type="entry name" value="Kelch-type beta propeller"/>
    <property type="match status" value="2"/>
</dbReference>
<feature type="repeat" description="TPR" evidence="3">
    <location>
        <begin position="9"/>
        <end position="42"/>
    </location>
</feature>
<reference evidence="4" key="1">
    <citation type="submission" date="2021-05" db="EMBL/GenBank/DDBJ databases">
        <title>The genome of the haptophyte Pavlova lutheri (Diacronema luteri, Pavlovales) - a model for lipid biosynthesis in eukaryotic algae.</title>
        <authorList>
            <person name="Hulatt C.J."/>
            <person name="Posewitz M.C."/>
        </authorList>
    </citation>
    <scope>NUCLEOTIDE SEQUENCE</scope>
    <source>
        <strain evidence="4">NIVA-4/92</strain>
    </source>
</reference>
<dbReference type="Pfam" id="PF24681">
    <property type="entry name" value="Kelch_KLHDC2_KLHL20_DRC7"/>
    <property type="match status" value="1"/>
</dbReference>
<dbReference type="Gene3D" id="1.25.40.10">
    <property type="entry name" value="Tetratricopeptide repeat domain"/>
    <property type="match status" value="1"/>
</dbReference>
<dbReference type="InterPro" id="IPR015915">
    <property type="entry name" value="Kelch-typ_b-propeller"/>
</dbReference>
<evidence type="ECO:0000256" key="2">
    <source>
        <dbReference type="ARBA" id="ARBA00022737"/>
    </source>
</evidence>
<dbReference type="PANTHER" id="PTHR46093:SF18">
    <property type="entry name" value="FIBRONECTIN TYPE-III DOMAIN-CONTAINING PROTEIN"/>
    <property type="match status" value="1"/>
</dbReference>
<comment type="caution">
    <text evidence="4">The sequence shown here is derived from an EMBL/GenBank/DDBJ whole genome shotgun (WGS) entry which is preliminary data.</text>
</comment>
<gene>
    <name evidence="4" type="ORF">KFE25_007514</name>
</gene>
<accession>A0A8J6CFD3</accession>
<evidence type="ECO:0000256" key="3">
    <source>
        <dbReference type="PROSITE-ProRule" id="PRU00339"/>
    </source>
</evidence>
<dbReference type="Proteomes" id="UP000751190">
    <property type="component" value="Unassembled WGS sequence"/>
</dbReference>
<dbReference type="InterPro" id="IPR019734">
    <property type="entry name" value="TPR_rpt"/>
</dbReference>
<sequence length="527" mass="54356">MASMPARSAAEWKAEGNAHFGAKRYVDAAEAYSQAIACEPDAVFFSNRCACQLKLGQLDAALADALRARELRPTWAKAHFREGSVLTAMGRHADAARSLCEALQLEPSAEAAAELRATMHAGGLHDAPDQQHLLQRCLLLLARGPTGARSVGDTRAELGAWKRCVLPSAEGPRPRAGATLDMIGSTLWLIGGLDARASAESTQSVTYSDADGIVHCLNTAVEPAAWTAEPTRAADGASHAPVARAGHASCVRGSEIWLFGGHTTSGDPLADTHALDTRTCAWRLVDADSAPVARHAHTLCHDGGDGAGASDRLLVFGGANAASEPLGDLCELDLGEPALRWRPVATAGPPPSPREMHACAIVSSPSAAGGEARAPGASAGVLLIHGGRSGTRVLNDLWILHLGTHTWQCVISPHARCSHALSARPALAGRAAAGTAQFIAFGGFDGRGVLDSTLLLTLAPARDGELGFDVLWADVSADLTGAPKARFAHAQAGTARAVYVFGGGGASGGCLADTNKLTLTLDAGARS</sequence>
<keyword evidence="3" id="KW-0802">TPR repeat</keyword>
<keyword evidence="5" id="KW-1185">Reference proteome</keyword>
<dbReference type="PROSITE" id="PS50005">
    <property type="entry name" value="TPR"/>
    <property type="match status" value="2"/>
</dbReference>
<organism evidence="4 5">
    <name type="scientific">Diacronema lutheri</name>
    <name type="common">Unicellular marine alga</name>
    <name type="synonym">Monochrysis lutheri</name>
    <dbReference type="NCBI Taxonomy" id="2081491"/>
    <lineage>
        <taxon>Eukaryota</taxon>
        <taxon>Haptista</taxon>
        <taxon>Haptophyta</taxon>
        <taxon>Pavlovophyceae</taxon>
        <taxon>Pavlovales</taxon>
        <taxon>Pavlovaceae</taxon>
        <taxon>Diacronema</taxon>
    </lineage>
</organism>
<dbReference type="SMART" id="SM00028">
    <property type="entry name" value="TPR"/>
    <property type="match status" value="3"/>
</dbReference>
<evidence type="ECO:0000313" key="5">
    <source>
        <dbReference type="Proteomes" id="UP000751190"/>
    </source>
</evidence>
<feature type="repeat" description="TPR" evidence="3">
    <location>
        <begin position="76"/>
        <end position="109"/>
    </location>
</feature>
<dbReference type="SUPFAM" id="SSF117281">
    <property type="entry name" value="Kelch motif"/>
    <property type="match status" value="1"/>
</dbReference>